<dbReference type="PANTHER" id="PTHR44395:SF1">
    <property type="entry name" value="PROTEIN O-MANNOSYL-TRANSFERASE TMTC3"/>
    <property type="match status" value="1"/>
</dbReference>
<keyword evidence="3" id="KW-1185">Reference proteome</keyword>
<feature type="repeat" description="TPR" evidence="1">
    <location>
        <begin position="1"/>
        <end position="28"/>
    </location>
</feature>
<keyword evidence="2" id="KW-0812">Transmembrane</keyword>
<feature type="non-terminal residue" evidence="2">
    <location>
        <position position="55"/>
    </location>
</feature>
<dbReference type="SUPFAM" id="SSF48452">
    <property type="entry name" value="TPR-like"/>
    <property type="match status" value="1"/>
</dbReference>
<reference evidence="2 3" key="1">
    <citation type="submission" date="2013-11" db="EMBL/GenBank/DDBJ databases">
        <title>Genome sequencing of Stegodyphus mimosarum.</title>
        <authorList>
            <person name="Bechsgaard J."/>
        </authorList>
    </citation>
    <scope>NUCLEOTIDE SEQUENCE [LARGE SCALE GENOMIC DNA]</scope>
</reference>
<dbReference type="GO" id="GO:0000030">
    <property type="term" value="F:mannosyltransferase activity"/>
    <property type="evidence" value="ECO:0007669"/>
    <property type="project" value="TreeGrafter"/>
</dbReference>
<dbReference type="InterPro" id="IPR019734">
    <property type="entry name" value="TPR_rpt"/>
</dbReference>
<dbReference type="Proteomes" id="UP000054359">
    <property type="component" value="Unassembled WGS sequence"/>
</dbReference>
<evidence type="ECO:0000313" key="2">
    <source>
        <dbReference type="EMBL" id="KFM62490.1"/>
    </source>
</evidence>
<name>A0A087TBK1_STEMI</name>
<dbReference type="GO" id="GO:0005783">
    <property type="term" value="C:endoplasmic reticulum"/>
    <property type="evidence" value="ECO:0007669"/>
    <property type="project" value="TreeGrafter"/>
</dbReference>
<dbReference type="Pfam" id="PF13414">
    <property type="entry name" value="TPR_11"/>
    <property type="match status" value="1"/>
</dbReference>
<dbReference type="EMBL" id="KK114456">
    <property type="protein sequence ID" value="KFM62490.1"/>
    <property type="molecule type" value="Genomic_DNA"/>
</dbReference>
<evidence type="ECO:0000313" key="3">
    <source>
        <dbReference type="Proteomes" id="UP000054359"/>
    </source>
</evidence>
<dbReference type="PROSITE" id="PS50293">
    <property type="entry name" value="TPR_REGION"/>
    <property type="match status" value="1"/>
</dbReference>
<keyword evidence="2" id="KW-0472">Membrane</keyword>
<organism evidence="2 3">
    <name type="scientific">Stegodyphus mimosarum</name>
    <name type="common">African social velvet spider</name>
    <dbReference type="NCBI Taxonomy" id="407821"/>
    <lineage>
        <taxon>Eukaryota</taxon>
        <taxon>Metazoa</taxon>
        <taxon>Ecdysozoa</taxon>
        <taxon>Arthropoda</taxon>
        <taxon>Chelicerata</taxon>
        <taxon>Arachnida</taxon>
        <taxon>Araneae</taxon>
        <taxon>Araneomorphae</taxon>
        <taxon>Entelegynae</taxon>
        <taxon>Eresoidea</taxon>
        <taxon>Eresidae</taxon>
        <taxon>Stegodyphus</taxon>
    </lineage>
</organism>
<proteinExistence type="predicted"/>
<dbReference type="OrthoDB" id="6432208at2759"/>
<dbReference type="PANTHER" id="PTHR44395">
    <property type="match status" value="1"/>
</dbReference>
<sequence>MGQVLENLNRQEEALQHYKTATEIEPDDVRGYLNVGRVLMKLNRFKEAEDIYIKV</sequence>
<dbReference type="GO" id="GO:0035269">
    <property type="term" value="P:protein O-linked glycosylation via mannose"/>
    <property type="evidence" value="ECO:0007669"/>
    <property type="project" value="TreeGrafter"/>
</dbReference>
<dbReference type="PROSITE" id="PS50005">
    <property type="entry name" value="TPR"/>
    <property type="match status" value="1"/>
</dbReference>
<gene>
    <name evidence="2" type="ORF">X975_12140</name>
</gene>
<evidence type="ECO:0000256" key="1">
    <source>
        <dbReference type="PROSITE-ProRule" id="PRU00339"/>
    </source>
</evidence>
<dbReference type="Gene3D" id="1.25.40.10">
    <property type="entry name" value="Tetratricopeptide repeat domain"/>
    <property type="match status" value="1"/>
</dbReference>
<dbReference type="InterPro" id="IPR011990">
    <property type="entry name" value="TPR-like_helical_dom_sf"/>
</dbReference>
<keyword evidence="1" id="KW-0802">TPR repeat</keyword>
<dbReference type="AlphaFoldDB" id="A0A087TBK1"/>
<accession>A0A087TBK1</accession>
<protein>
    <submittedName>
        <fullName evidence="2">Transmembrane and TPR repeat-containing protein 3</fullName>
    </submittedName>
</protein>
<dbReference type="STRING" id="407821.A0A087TBK1"/>